<accession>F3YVD2</accession>
<evidence type="ECO:0000256" key="7">
    <source>
        <dbReference type="ARBA" id="ARBA00023016"/>
    </source>
</evidence>
<evidence type="ECO:0000256" key="6">
    <source>
        <dbReference type="ARBA" id="ARBA00022884"/>
    </source>
</evidence>
<sequence>MAELVPLSRRELVRKLRRLGFEGPYSGGRHAFMLGREKRAVIPNPHGGDISPAFIREFLKQTEIDAEAWTYA</sequence>
<protein>
    <submittedName>
        <fullName evidence="8">YcfA family protein</fullName>
    </submittedName>
</protein>
<evidence type="ECO:0000256" key="5">
    <source>
        <dbReference type="ARBA" id="ARBA00022801"/>
    </source>
</evidence>
<dbReference type="GO" id="GO:0016787">
    <property type="term" value="F:hydrolase activity"/>
    <property type="evidence" value="ECO:0007669"/>
    <property type="project" value="UniProtKB-KW"/>
</dbReference>
<dbReference type="AlphaFoldDB" id="F3YVD2"/>
<keyword evidence="4" id="KW-0255">Endonuclease</keyword>
<keyword evidence="5" id="KW-0378">Hydrolase</keyword>
<keyword evidence="2" id="KW-1277">Toxin-antitoxin system</keyword>
<dbReference type="SUPFAM" id="SSF54786">
    <property type="entry name" value="YcfA/nrd intein domain"/>
    <property type="match status" value="1"/>
</dbReference>
<dbReference type="EMBL" id="CP003221">
    <property type="protein sequence ID" value="EGJ48524.1"/>
    <property type="molecule type" value="Genomic_DNA"/>
</dbReference>
<keyword evidence="9" id="KW-1185">Reference proteome</keyword>
<dbReference type="HOGENOM" id="CLU_164851_9_0_7"/>
<dbReference type="GO" id="GO:0004519">
    <property type="term" value="F:endonuclease activity"/>
    <property type="evidence" value="ECO:0007669"/>
    <property type="project" value="UniProtKB-KW"/>
</dbReference>
<organism evidence="8 9">
    <name type="scientific">Desulfocurvibacter africanus subsp. africanus str. Walvis Bay</name>
    <dbReference type="NCBI Taxonomy" id="690850"/>
    <lineage>
        <taxon>Bacteria</taxon>
        <taxon>Pseudomonadati</taxon>
        <taxon>Thermodesulfobacteriota</taxon>
        <taxon>Desulfovibrionia</taxon>
        <taxon>Desulfovibrionales</taxon>
        <taxon>Desulfovibrionaceae</taxon>
        <taxon>Desulfocurvibacter</taxon>
    </lineage>
</organism>
<dbReference type="eggNOG" id="COG1724">
    <property type="taxonomic scope" value="Bacteria"/>
</dbReference>
<dbReference type="InterPro" id="IPR012933">
    <property type="entry name" value="HicA_mRNA_interferase"/>
</dbReference>
<evidence type="ECO:0000256" key="2">
    <source>
        <dbReference type="ARBA" id="ARBA00022649"/>
    </source>
</evidence>
<gene>
    <name evidence="8" type="ORF">Desaf_0164</name>
</gene>
<evidence type="ECO:0000256" key="4">
    <source>
        <dbReference type="ARBA" id="ARBA00022759"/>
    </source>
</evidence>
<name>F3YVD2_DESAF</name>
<dbReference type="KEGG" id="daf:Desaf_0164"/>
<keyword evidence="3" id="KW-0540">Nuclease</keyword>
<evidence type="ECO:0000256" key="3">
    <source>
        <dbReference type="ARBA" id="ARBA00022722"/>
    </source>
</evidence>
<reference evidence="8 9" key="1">
    <citation type="journal article" date="2011" name="J. Bacteriol.">
        <title>Genome sequence of the mercury-methylating and pleomorphic Desulfovibrio africanus Strain Walvis Bay.</title>
        <authorList>
            <person name="Brown S.D."/>
            <person name="Wall J.D."/>
            <person name="Kucken A.M."/>
            <person name="Gilmour C.C."/>
            <person name="Podar M."/>
            <person name="Brandt C.C."/>
            <person name="Teshima H."/>
            <person name="Detter J.C."/>
            <person name="Han C.S."/>
            <person name="Land M.L."/>
            <person name="Lucas S."/>
            <person name="Han J."/>
            <person name="Pennacchio L."/>
            <person name="Nolan M."/>
            <person name="Pitluck S."/>
            <person name="Woyke T."/>
            <person name="Goodwin L."/>
            <person name="Palumbo A.V."/>
            <person name="Elias D.A."/>
        </authorList>
    </citation>
    <scope>NUCLEOTIDE SEQUENCE [LARGE SCALE GENOMIC DNA]</scope>
    <source>
        <strain evidence="8 9">Walvis Bay</strain>
    </source>
</reference>
<evidence type="ECO:0000256" key="1">
    <source>
        <dbReference type="ARBA" id="ARBA00006620"/>
    </source>
</evidence>
<dbReference type="Gene3D" id="3.30.920.30">
    <property type="entry name" value="Hypothetical protein"/>
    <property type="match status" value="1"/>
</dbReference>
<dbReference type="GO" id="GO:0003729">
    <property type="term" value="F:mRNA binding"/>
    <property type="evidence" value="ECO:0007669"/>
    <property type="project" value="InterPro"/>
</dbReference>
<comment type="similarity">
    <text evidence="1">Belongs to the HicA mRNA interferase family.</text>
</comment>
<keyword evidence="6" id="KW-0694">RNA-binding</keyword>
<proteinExistence type="inferred from homology"/>
<dbReference type="InterPro" id="IPR038570">
    <property type="entry name" value="HicA_sf"/>
</dbReference>
<evidence type="ECO:0000313" key="9">
    <source>
        <dbReference type="Proteomes" id="UP000007844"/>
    </source>
</evidence>
<dbReference type="RefSeq" id="WP_014258391.1">
    <property type="nucleotide sequence ID" value="NC_016629.1"/>
</dbReference>
<dbReference type="Pfam" id="PF07927">
    <property type="entry name" value="HicA_toxin"/>
    <property type="match status" value="1"/>
</dbReference>
<dbReference type="Proteomes" id="UP000007844">
    <property type="component" value="Chromosome"/>
</dbReference>
<evidence type="ECO:0000313" key="8">
    <source>
        <dbReference type="EMBL" id="EGJ48524.1"/>
    </source>
</evidence>
<keyword evidence="7" id="KW-0346">Stress response</keyword>
<dbReference type="STRING" id="690850.Desaf_0164"/>